<name>A0ABS7WSZ1_9BACT</name>
<dbReference type="SMART" id="SM00849">
    <property type="entry name" value="Lactamase_B"/>
    <property type="match status" value="1"/>
</dbReference>
<evidence type="ECO:0000259" key="5">
    <source>
        <dbReference type="SMART" id="SM00849"/>
    </source>
</evidence>
<protein>
    <submittedName>
        <fullName evidence="6">MBL fold metallo-hydrolase</fullName>
    </submittedName>
</protein>
<dbReference type="InterPro" id="IPR051453">
    <property type="entry name" value="MBL_Glyoxalase_II"/>
</dbReference>
<dbReference type="PANTHER" id="PTHR46233:SF3">
    <property type="entry name" value="HYDROXYACYLGLUTATHIONE HYDROLASE GLOC"/>
    <property type="match status" value="1"/>
</dbReference>
<dbReference type="PANTHER" id="PTHR46233">
    <property type="entry name" value="HYDROXYACYLGLUTATHIONE HYDROLASE GLOC"/>
    <property type="match status" value="1"/>
</dbReference>
<keyword evidence="7" id="KW-1185">Reference proteome</keyword>
<feature type="domain" description="Metallo-beta-lactamase" evidence="5">
    <location>
        <begin position="12"/>
        <end position="177"/>
    </location>
</feature>
<dbReference type="InterPro" id="IPR001279">
    <property type="entry name" value="Metallo-B-lactamas"/>
</dbReference>
<dbReference type="EMBL" id="JACGBB010000008">
    <property type="protein sequence ID" value="MBZ7987412.1"/>
    <property type="molecule type" value="Genomic_DNA"/>
</dbReference>
<accession>A0ABS7WSZ1</accession>
<keyword evidence="2" id="KW-0479">Metal-binding</keyword>
<organism evidence="6 7">
    <name type="scientific">Campylobacter canadensis</name>
    <dbReference type="NCBI Taxonomy" id="449520"/>
    <lineage>
        <taxon>Bacteria</taxon>
        <taxon>Pseudomonadati</taxon>
        <taxon>Campylobacterota</taxon>
        <taxon>Epsilonproteobacteria</taxon>
        <taxon>Campylobacterales</taxon>
        <taxon>Campylobacteraceae</taxon>
        <taxon>Campylobacter</taxon>
    </lineage>
</organism>
<evidence type="ECO:0000313" key="7">
    <source>
        <dbReference type="Proteomes" id="UP000786183"/>
    </source>
</evidence>
<dbReference type="Gene3D" id="3.60.15.10">
    <property type="entry name" value="Ribonuclease Z/Hydroxyacylglutathione hydrolase-like"/>
    <property type="match status" value="1"/>
</dbReference>
<comment type="caution">
    <text evidence="6">The sequence shown here is derived from an EMBL/GenBank/DDBJ whole genome shotgun (WGS) entry which is preliminary data.</text>
</comment>
<evidence type="ECO:0000256" key="1">
    <source>
        <dbReference type="ARBA" id="ARBA00001947"/>
    </source>
</evidence>
<keyword evidence="3" id="KW-0378">Hydrolase</keyword>
<dbReference type="SUPFAM" id="SSF56281">
    <property type="entry name" value="Metallo-hydrolase/oxidoreductase"/>
    <property type="match status" value="1"/>
</dbReference>
<sequence>MNIIKQACGVYETNCYIVKGKNVDVVIDPGYKALDFIKQHCTKLAAILNTHGHYDHVWDNLDVKEYFNCEIYCPSDDIFMLDDNFSKGFKKHSKYAKAVQDKEKLIFDELEFTFHHFAGHTPGCSIIEFENCYFSGDFLFYKSIGRWDFPYSDAKAMINSLNKAKNLKDNFILYPGHGISTNTSDEKLHLDSWIRYINANNS</sequence>
<evidence type="ECO:0000256" key="2">
    <source>
        <dbReference type="ARBA" id="ARBA00022723"/>
    </source>
</evidence>
<dbReference type="CDD" id="cd06262">
    <property type="entry name" value="metallo-hydrolase-like_MBL-fold"/>
    <property type="match status" value="1"/>
</dbReference>
<gene>
    <name evidence="6" type="ORF">AVCANL283_04750</name>
</gene>
<evidence type="ECO:0000256" key="4">
    <source>
        <dbReference type="ARBA" id="ARBA00022833"/>
    </source>
</evidence>
<evidence type="ECO:0000313" key="6">
    <source>
        <dbReference type="EMBL" id="MBZ7987412.1"/>
    </source>
</evidence>
<evidence type="ECO:0000256" key="3">
    <source>
        <dbReference type="ARBA" id="ARBA00022801"/>
    </source>
</evidence>
<dbReference type="RefSeq" id="WP_172234176.1">
    <property type="nucleotide sequence ID" value="NZ_CP035946.1"/>
</dbReference>
<dbReference type="Proteomes" id="UP000786183">
    <property type="component" value="Unassembled WGS sequence"/>
</dbReference>
<keyword evidence="4" id="KW-0862">Zinc</keyword>
<proteinExistence type="predicted"/>
<dbReference type="InterPro" id="IPR036866">
    <property type="entry name" value="RibonucZ/Hydroxyglut_hydro"/>
</dbReference>
<comment type="cofactor">
    <cofactor evidence="1">
        <name>Zn(2+)</name>
        <dbReference type="ChEBI" id="CHEBI:29105"/>
    </cofactor>
</comment>
<dbReference type="Pfam" id="PF00753">
    <property type="entry name" value="Lactamase_B"/>
    <property type="match status" value="1"/>
</dbReference>
<reference evidence="6 7" key="1">
    <citation type="submission" date="2020-07" db="EMBL/GenBank/DDBJ databases">
        <title>Transfer of Campylobacter canadensis to the novel genus Avispirillum gen. nov., that also includes two novel species recovered from migratory waterfowl: Avispirillum anseris sp. nov. and Avispirillum brantae sp. nov.</title>
        <authorList>
            <person name="Miller W.G."/>
            <person name="Chapman M.H."/>
            <person name="Yee E."/>
            <person name="Inglis G.D."/>
        </authorList>
    </citation>
    <scope>NUCLEOTIDE SEQUENCE [LARGE SCALE GENOMIC DNA]</scope>
    <source>
        <strain evidence="6 7">L283</strain>
    </source>
</reference>